<keyword evidence="1" id="KW-1133">Transmembrane helix</keyword>
<keyword evidence="1" id="KW-0812">Transmembrane</keyword>
<keyword evidence="1" id="KW-0472">Membrane</keyword>
<dbReference type="STRING" id="1393034.HMPREF3192_00987"/>
<accession>A0A133XS47</accession>
<dbReference type="PATRIC" id="fig|1393034.3.peg.952"/>
<keyword evidence="3" id="KW-1185">Reference proteome</keyword>
<evidence type="ECO:0000256" key="1">
    <source>
        <dbReference type="SAM" id="Phobius"/>
    </source>
</evidence>
<dbReference type="Proteomes" id="UP000070675">
    <property type="component" value="Unassembled WGS sequence"/>
</dbReference>
<protein>
    <submittedName>
        <fullName evidence="2">Uncharacterized protein</fullName>
    </submittedName>
</protein>
<proteinExistence type="predicted"/>
<name>A0A133XS47_9ACTN</name>
<reference evidence="3" key="1">
    <citation type="submission" date="2016-01" db="EMBL/GenBank/DDBJ databases">
        <authorList>
            <person name="Mitreva M."/>
            <person name="Pepin K.H."/>
            <person name="Mihindukulasuriya K.A."/>
            <person name="Fulton R."/>
            <person name="Fronick C."/>
            <person name="O'Laughlin M."/>
            <person name="Miner T."/>
            <person name="Herter B."/>
            <person name="Rosa B.A."/>
            <person name="Cordes M."/>
            <person name="Tomlinson C."/>
            <person name="Wollam A."/>
            <person name="Palsikar V.B."/>
            <person name="Mardis E.R."/>
            <person name="Wilson R.K."/>
        </authorList>
    </citation>
    <scope>NUCLEOTIDE SEQUENCE [LARGE SCALE GENOMIC DNA]</scope>
    <source>
        <strain evidence="3">DNF00019</strain>
    </source>
</reference>
<feature type="transmembrane region" description="Helical" evidence="1">
    <location>
        <begin position="120"/>
        <end position="138"/>
    </location>
</feature>
<dbReference type="AlphaFoldDB" id="A0A133XS47"/>
<dbReference type="EMBL" id="LSCR01000029">
    <property type="protein sequence ID" value="KXB33759.1"/>
    <property type="molecule type" value="Genomic_DNA"/>
</dbReference>
<feature type="transmembrane region" description="Helical" evidence="1">
    <location>
        <begin position="55"/>
        <end position="75"/>
    </location>
</feature>
<evidence type="ECO:0000313" key="3">
    <source>
        <dbReference type="Proteomes" id="UP000070675"/>
    </source>
</evidence>
<organism evidence="2 3">
    <name type="scientific">Atopobium deltae</name>
    <dbReference type="NCBI Taxonomy" id="1393034"/>
    <lineage>
        <taxon>Bacteria</taxon>
        <taxon>Bacillati</taxon>
        <taxon>Actinomycetota</taxon>
        <taxon>Coriobacteriia</taxon>
        <taxon>Coriobacteriales</taxon>
        <taxon>Atopobiaceae</taxon>
        <taxon>Atopobium</taxon>
    </lineage>
</organism>
<gene>
    <name evidence="2" type="ORF">HMPREF3192_00987</name>
</gene>
<evidence type="ECO:0000313" key="2">
    <source>
        <dbReference type="EMBL" id="KXB33759.1"/>
    </source>
</evidence>
<comment type="caution">
    <text evidence="2">The sequence shown here is derived from an EMBL/GenBank/DDBJ whole genome shotgun (WGS) entry which is preliminary data.</text>
</comment>
<feature type="transmembrane region" description="Helical" evidence="1">
    <location>
        <begin position="158"/>
        <end position="179"/>
    </location>
</feature>
<sequence length="209" mass="23783">MGGWSNGRPDLHRSLLQQGVLLLYDNPLRCIILPLFKNSVNHLSFFVGQMCSECLWPILIMKISTVVFALVKLSFCDIIAKRVIKHCPCIGIVNRTIFPDYKRCRKATIRAIPGNRKNKGMFALFPMSKLLKIVAFLVGKLYCVFKCHFCVPSVHTDFVILLLIRRLSVLIISTVLRTVPLRRVFGLYSFPICGSKYRTLPLTFSATMT</sequence>